<protein>
    <recommendedName>
        <fullName evidence="3">Pyridine nucleotide-disulfide oxidoreductase domain-containing protein 2</fullName>
    </recommendedName>
</protein>
<evidence type="ECO:0000313" key="5">
    <source>
        <dbReference type="EMBL" id="MEW2367379.1"/>
    </source>
</evidence>
<organism evidence="5 6">
    <name type="scientific">Streptomyces huasconensis</name>
    <dbReference type="NCBI Taxonomy" id="1854574"/>
    <lineage>
        <taxon>Bacteria</taxon>
        <taxon>Bacillati</taxon>
        <taxon>Actinomycetota</taxon>
        <taxon>Actinomycetes</taxon>
        <taxon>Kitasatosporales</taxon>
        <taxon>Streptomycetaceae</taxon>
        <taxon>Streptomyces</taxon>
    </lineage>
</organism>
<comment type="caution">
    <text evidence="5">The sequence shown here is derived from an EMBL/GenBank/DDBJ whole genome shotgun (WGS) entry which is preliminary data.</text>
</comment>
<proteinExistence type="predicted"/>
<accession>A0ABV3M6R1</accession>
<evidence type="ECO:0000256" key="2">
    <source>
        <dbReference type="ARBA" id="ARBA00038825"/>
    </source>
</evidence>
<dbReference type="Gene3D" id="3.50.50.60">
    <property type="entry name" value="FAD/NAD(P)-binding domain"/>
    <property type="match status" value="2"/>
</dbReference>
<evidence type="ECO:0000256" key="1">
    <source>
        <dbReference type="ARBA" id="ARBA00037217"/>
    </source>
</evidence>
<evidence type="ECO:0000259" key="4">
    <source>
        <dbReference type="Pfam" id="PF01593"/>
    </source>
</evidence>
<keyword evidence="6" id="KW-1185">Reference proteome</keyword>
<dbReference type="SUPFAM" id="SSF51905">
    <property type="entry name" value="FAD/NAD(P)-binding domain"/>
    <property type="match status" value="1"/>
</dbReference>
<dbReference type="EMBL" id="JBEYRS010000025">
    <property type="protein sequence ID" value="MEW2367379.1"/>
    <property type="molecule type" value="Genomic_DNA"/>
</dbReference>
<dbReference type="RefSeq" id="WP_359780365.1">
    <property type="nucleotide sequence ID" value="NZ_JBEYRR010000008.1"/>
</dbReference>
<dbReference type="PANTHER" id="PTHR10668">
    <property type="entry name" value="PHYTOENE DEHYDROGENASE"/>
    <property type="match status" value="1"/>
</dbReference>
<evidence type="ECO:0000256" key="3">
    <source>
        <dbReference type="ARBA" id="ARBA00040298"/>
    </source>
</evidence>
<gene>
    <name evidence="5" type="ORF">AB0887_36260</name>
</gene>
<name>A0ABV3M6R1_9ACTN</name>
<dbReference type="InterPro" id="IPR002937">
    <property type="entry name" value="Amino_oxidase"/>
</dbReference>
<dbReference type="PANTHER" id="PTHR10668:SF105">
    <property type="entry name" value="DEHYDROGENASE-RELATED"/>
    <property type="match status" value="1"/>
</dbReference>
<evidence type="ECO:0000313" key="6">
    <source>
        <dbReference type="Proteomes" id="UP001553843"/>
    </source>
</evidence>
<comment type="subunit">
    <text evidence="2">Interacts with COX5B; this interaction may contribute to localize PYROXD2 to the inner face of the inner mitochondrial membrane.</text>
</comment>
<comment type="function">
    <text evidence="1">Probable oxidoreductase that may play a role as regulator of mitochondrial function.</text>
</comment>
<dbReference type="Pfam" id="PF01593">
    <property type="entry name" value="Amino_oxidase"/>
    <property type="match status" value="1"/>
</dbReference>
<dbReference type="InterPro" id="IPR036188">
    <property type="entry name" value="FAD/NAD-bd_sf"/>
</dbReference>
<dbReference type="Proteomes" id="UP001553843">
    <property type="component" value="Unassembled WGS sequence"/>
</dbReference>
<sequence>MPDAVVIGAGPNGLVAANLLADAGWSVVVLEAQDEPGGAVRSDRGVHPDYVSDVFSAFYPLAAASPVLAALELEREGLRWSHAERVLAHPLADGRCAVLSRDRDLTCASLDTFAPGDGASWERLFAMWENLQEPLMGALFTPFPPVRAGLGLAARVRAGGGLRVARSLVLPVRRLGEEEFAGEGGRLLLAGNALHADLAPEAAGSGGFGWLMSMLGQTHGFPVPAGGSGALTDALVRRLNRRGVDVRCGERVTEVVVRGGRAVGVRTASGEGVVARKAVLADVAAPDLYGRLVDAAHLPSRLLDDLRRFQWDFATFKVDWALSRPIPWSAEGAHGAGTVHVAEGVDELTRFAAQIARGLVPDRPFALVGQMTTSDAARSPAGTESAWAYTHVPQRIKGDAGEDAVTGVWDEREAAAMADRVEAQIERLAPGFREQIIARRVLTPPALEGMNANLRNGAINSGTTSIHQQLVFRPVPGTGRPETPVPGLYLASASAHPGGGVHGAPGANAARAALRARFGAGLLCTAQRALGRRDRRGQESGHT</sequence>
<feature type="domain" description="Amine oxidase" evidence="4">
    <location>
        <begin position="13"/>
        <end position="281"/>
    </location>
</feature>
<reference evidence="5 6" key="1">
    <citation type="submission" date="2024-06" db="EMBL/GenBank/DDBJ databases">
        <title>The Natural Products Discovery Center: Release of the First 8490 Sequenced Strains for Exploring Actinobacteria Biosynthetic Diversity.</title>
        <authorList>
            <person name="Kalkreuter E."/>
            <person name="Kautsar S.A."/>
            <person name="Yang D."/>
            <person name="Bader C.D."/>
            <person name="Teijaro C.N."/>
            <person name="Fluegel L."/>
            <person name="Davis C.M."/>
            <person name="Simpson J.R."/>
            <person name="Lauterbach L."/>
            <person name="Steele A.D."/>
            <person name="Gui C."/>
            <person name="Meng S."/>
            <person name="Li G."/>
            <person name="Viehrig K."/>
            <person name="Ye F."/>
            <person name="Su P."/>
            <person name="Kiefer A.F."/>
            <person name="Nichols A."/>
            <person name="Cepeda A.J."/>
            <person name="Yan W."/>
            <person name="Fan B."/>
            <person name="Jiang Y."/>
            <person name="Adhikari A."/>
            <person name="Zheng C.-J."/>
            <person name="Schuster L."/>
            <person name="Cowan T.M."/>
            <person name="Smanski M.J."/>
            <person name="Chevrette M.G."/>
            <person name="De Carvalho L.P.S."/>
            <person name="Shen B."/>
        </authorList>
    </citation>
    <scope>NUCLEOTIDE SEQUENCE [LARGE SCALE GENOMIC DNA]</scope>
    <source>
        <strain evidence="5 6">NPDC047833</strain>
    </source>
</reference>